<gene>
    <name evidence="8" type="primary">rnr</name>
    <name evidence="11" type="ORF">AN477_01475</name>
</gene>
<dbReference type="SMART" id="SM00955">
    <property type="entry name" value="RNB"/>
    <property type="match status" value="1"/>
</dbReference>
<feature type="compositionally biased region" description="Basic residues" evidence="9">
    <location>
        <begin position="1001"/>
        <end position="1013"/>
    </location>
</feature>
<dbReference type="NCBIfam" id="TIGR00358">
    <property type="entry name" value="3_prime_RNase"/>
    <property type="match status" value="1"/>
</dbReference>
<dbReference type="EMBL" id="LJCO01000008">
    <property type="protein sequence ID" value="KPV45751.1"/>
    <property type="molecule type" value="Genomic_DNA"/>
</dbReference>
<dbReference type="Gene3D" id="2.40.50.140">
    <property type="entry name" value="Nucleic acid-binding proteins"/>
    <property type="match status" value="2"/>
</dbReference>
<feature type="compositionally biased region" description="Gly residues" evidence="9">
    <location>
        <begin position="772"/>
        <end position="788"/>
    </location>
</feature>
<dbReference type="SMART" id="SM00316">
    <property type="entry name" value="S1"/>
    <property type="match status" value="1"/>
</dbReference>
<accession>A0A0P9CSD5</accession>
<dbReference type="PANTHER" id="PTHR23355">
    <property type="entry name" value="RIBONUCLEASE"/>
    <property type="match status" value="1"/>
</dbReference>
<keyword evidence="4 8" id="KW-0540">Nuclease</keyword>
<evidence type="ECO:0000256" key="5">
    <source>
        <dbReference type="ARBA" id="ARBA00022801"/>
    </source>
</evidence>
<dbReference type="PROSITE" id="PS01175">
    <property type="entry name" value="RIBONUCLEASE_II"/>
    <property type="match status" value="1"/>
</dbReference>
<feature type="compositionally biased region" description="Basic and acidic residues" evidence="9">
    <location>
        <begin position="726"/>
        <end position="759"/>
    </location>
</feature>
<dbReference type="InterPro" id="IPR001900">
    <property type="entry name" value="RNase_II/R"/>
</dbReference>
<dbReference type="Pfam" id="PF00773">
    <property type="entry name" value="RNB"/>
    <property type="match status" value="1"/>
</dbReference>
<dbReference type="Pfam" id="PF08206">
    <property type="entry name" value="OB_RNB"/>
    <property type="match status" value="1"/>
</dbReference>
<evidence type="ECO:0000256" key="3">
    <source>
        <dbReference type="ARBA" id="ARBA00022490"/>
    </source>
</evidence>
<feature type="compositionally biased region" description="Polar residues" evidence="9">
    <location>
        <begin position="842"/>
        <end position="851"/>
    </location>
</feature>
<dbReference type="Pfam" id="PF17876">
    <property type="entry name" value="CSD2"/>
    <property type="match status" value="1"/>
</dbReference>
<evidence type="ECO:0000256" key="7">
    <source>
        <dbReference type="ARBA" id="ARBA00022884"/>
    </source>
</evidence>
<dbReference type="SUPFAM" id="SSF50249">
    <property type="entry name" value="Nucleic acid-binding proteins"/>
    <property type="match status" value="4"/>
</dbReference>
<dbReference type="InterPro" id="IPR050180">
    <property type="entry name" value="RNR_Ribonuclease"/>
</dbReference>
<evidence type="ECO:0000256" key="1">
    <source>
        <dbReference type="ARBA" id="ARBA00001849"/>
    </source>
</evidence>
<comment type="function">
    <text evidence="8">3'-5' exoribonuclease that releases 5'-nucleoside monophosphates and is involved in maturation of structured RNAs.</text>
</comment>
<comment type="catalytic activity">
    <reaction evidence="1 8">
        <text>Exonucleolytic cleavage in the 3'- to 5'-direction to yield nucleoside 5'-phosphates.</text>
        <dbReference type="EC" id="3.1.13.1"/>
    </reaction>
</comment>
<organism evidence="11 12">
    <name type="scientific">Alicyclobacillus ferrooxydans</name>
    <dbReference type="NCBI Taxonomy" id="471514"/>
    <lineage>
        <taxon>Bacteria</taxon>
        <taxon>Bacillati</taxon>
        <taxon>Bacillota</taxon>
        <taxon>Bacilli</taxon>
        <taxon>Bacillales</taxon>
        <taxon>Alicyclobacillaceae</taxon>
        <taxon>Alicyclobacillus</taxon>
    </lineage>
</organism>
<dbReference type="GO" id="GO:0008859">
    <property type="term" value="F:exoribonuclease II activity"/>
    <property type="evidence" value="ECO:0007669"/>
    <property type="project" value="UniProtKB-UniRule"/>
</dbReference>
<name>A0A0P9CSD5_9BACL</name>
<proteinExistence type="inferred from homology"/>
<dbReference type="GO" id="GO:0005829">
    <property type="term" value="C:cytosol"/>
    <property type="evidence" value="ECO:0007669"/>
    <property type="project" value="TreeGrafter"/>
</dbReference>
<dbReference type="Proteomes" id="UP000050482">
    <property type="component" value="Unassembled WGS sequence"/>
</dbReference>
<dbReference type="PROSITE" id="PS50126">
    <property type="entry name" value="S1"/>
    <property type="match status" value="1"/>
</dbReference>
<dbReference type="STRING" id="471514.AN477_01475"/>
<dbReference type="InterPro" id="IPR012340">
    <property type="entry name" value="NA-bd_OB-fold"/>
</dbReference>
<dbReference type="EC" id="3.1.13.1" evidence="8"/>
<protein>
    <recommendedName>
        <fullName evidence="8">Ribonuclease R</fullName>
        <shortName evidence="8">RNase R</shortName>
        <ecNumber evidence="8">3.1.13.1</ecNumber>
    </recommendedName>
</protein>
<dbReference type="NCBIfam" id="TIGR02063">
    <property type="entry name" value="RNase_R"/>
    <property type="match status" value="1"/>
</dbReference>
<evidence type="ECO:0000256" key="6">
    <source>
        <dbReference type="ARBA" id="ARBA00022839"/>
    </source>
</evidence>
<dbReference type="CDD" id="cd04471">
    <property type="entry name" value="S1_RNase_R"/>
    <property type="match status" value="1"/>
</dbReference>
<reference evidence="11 12" key="1">
    <citation type="submission" date="2015-09" db="EMBL/GenBank/DDBJ databases">
        <title>Draft genome sequence of Alicyclobacillus ferrooxydans DSM 22381.</title>
        <authorList>
            <person name="Hemp J."/>
        </authorList>
    </citation>
    <scope>NUCLEOTIDE SEQUENCE [LARGE SCALE GENOMIC DNA]</scope>
    <source>
        <strain evidence="11 12">TC-34</strain>
    </source>
</reference>
<feature type="compositionally biased region" description="Low complexity" evidence="9">
    <location>
        <begin position="951"/>
        <end position="969"/>
    </location>
</feature>
<sequence>MELEAYRPMKVDELVEEFGIETSDDFKAFVRLLNEMEETGDVVRTRTNRYGLPERMNLVVGTLQMKARGFGFVIPEATGDPDVYVASGDMNGAMSGDKVMVRVERSAGGGNRREGKVIRVLERATSNVVGKFTRYKDHAFVTPLDKRFPQDIFIDTEGMMGAHDGYVVVVEITTFPTPTRGPEGKVIEVLGHPDAPGIDILAVVRKYQLPEEFPDDVLQAAEAIPLDLSPEDLKGRRDLRHETIVTIDGEDAKDLDDAVHVKLLANGNYELGVHIADVGYYVKEGSPLDKEAFERGTSVYLVDRVIPMLPQRLSNNICSLNPHVDRITMSCIMEITPQGEVVAHDIFPSIIKTTERMTYTNVNKILVDKDKEVLGRYKELLTDFERMAELAQILRDKRTERGAIDFDFEELKVVVDDLGHPTDIIPRQRGIAEKLIEEFMLAANETVAEHFYWIGVPFVYRIHEEPDLAKMMDFNEFIHNFGYHVKGLGNKIHPRALQDILKRIAGTREQMVISKLMLRSMRQAKYGPDCVGHFGLAAEYYTHFTSPIRRYPDLAIHRIMREVLTGALSTHREEELGEFVHDASMHSSIRERIAQDAEREVDQMKMVEYMLDHVGEQFDGIISGVTQFGLFIQLDNGVEGLIHISYLADDYYVLNEKQMALVGERTRRVFRLGDPVSVEVSGASKEDLTVDFQLVAHRREGTMVQMGGVESVVYDEDLSPKARRRQVAERLERASEPRGRGRDSGGRDNGGRGHGRSDHSGGFQGRSDRGNRSGGFRGRTSEGRGGFGHRNNEGGGDRHGRKGPSGQSGHGEDGFTARGRGSGGRGRNWRNGGEEPYGANADPSTRSNQDGFEQDFGGRREKPRGGSRFNGRRDDRPRSAGRSGAWASERSDVADAAGSSSKGRAGGNGAAWVSDGATHRAERGNVPWGQPLSLPSESKGGMDGNGRRTEVSSAWGGSVGGAADADQGANPHAPQLWLGLNGYASPGADHRGSIGSSEPRKPHRPHNPGRNHRAGSSSGESPSGAGGSYRGAGRRRRPSH</sequence>
<evidence type="ECO:0000256" key="4">
    <source>
        <dbReference type="ARBA" id="ARBA00022722"/>
    </source>
</evidence>
<dbReference type="InterPro" id="IPR004476">
    <property type="entry name" value="RNase_II/RNase_R"/>
</dbReference>
<evidence type="ECO:0000256" key="9">
    <source>
        <dbReference type="SAM" id="MobiDB-lite"/>
    </source>
</evidence>
<dbReference type="PATRIC" id="fig|471514.4.peg.290"/>
<evidence type="ECO:0000256" key="2">
    <source>
        <dbReference type="ARBA" id="ARBA00004496"/>
    </source>
</evidence>
<feature type="region of interest" description="Disordered" evidence="9">
    <location>
        <begin position="720"/>
        <end position="1040"/>
    </location>
</feature>
<feature type="compositionally biased region" description="Low complexity" evidence="9">
    <location>
        <begin position="894"/>
        <end position="903"/>
    </location>
</feature>
<dbReference type="Pfam" id="PF00575">
    <property type="entry name" value="S1"/>
    <property type="match status" value="1"/>
</dbReference>
<feature type="domain" description="S1 motif" evidence="10">
    <location>
        <begin position="615"/>
        <end position="695"/>
    </location>
</feature>
<dbReference type="InterPro" id="IPR040476">
    <property type="entry name" value="CSD2"/>
</dbReference>
<keyword evidence="6 8" id="KW-0269">Exonuclease</keyword>
<comment type="caution">
    <text evidence="11">The sequence shown here is derived from an EMBL/GenBank/DDBJ whole genome shotgun (WGS) entry which is preliminary data.</text>
</comment>
<dbReference type="InterPro" id="IPR011129">
    <property type="entry name" value="CSD"/>
</dbReference>
<dbReference type="InterPro" id="IPR013223">
    <property type="entry name" value="RNase_B_OB_dom"/>
</dbReference>
<dbReference type="PANTHER" id="PTHR23355:SF9">
    <property type="entry name" value="DIS3-LIKE EXONUCLEASE 2"/>
    <property type="match status" value="1"/>
</dbReference>
<dbReference type="GO" id="GO:0006402">
    <property type="term" value="P:mRNA catabolic process"/>
    <property type="evidence" value="ECO:0007669"/>
    <property type="project" value="TreeGrafter"/>
</dbReference>
<keyword evidence="7 8" id="KW-0694">RNA-binding</keyword>
<keyword evidence="12" id="KW-1185">Reference proteome</keyword>
<comment type="subcellular location">
    <subcellularLocation>
        <location evidence="2 8">Cytoplasm</location>
    </subcellularLocation>
</comment>
<comment type="similarity">
    <text evidence="8">Belongs to the RNR ribonuclease family. RNase R subfamily.</text>
</comment>
<dbReference type="GO" id="GO:0003723">
    <property type="term" value="F:RNA binding"/>
    <property type="evidence" value="ECO:0007669"/>
    <property type="project" value="UniProtKB-UniRule"/>
</dbReference>
<keyword evidence="5 8" id="KW-0378">Hydrolase</keyword>
<evidence type="ECO:0000313" key="11">
    <source>
        <dbReference type="EMBL" id="KPV45751.1"/>
    </source>
</evidence>
<dbReference type="SMART" id="SM00357">
    <property type="entry name" value="CSP"/>
    <property type="match status" value="2"/>
</dbReference>
<evidence type="ECO:0000256" key="8">
    <source>
        <dbReference type="HAMAP-Rule" id="MF_01895"/>
    </source>
</evidence>
<dbReference type="InterPro" id="IPR022966">
    <property type="entry name" value="RNase_II/R_CS"/>
</dbReference>
<dbReference type="HAMAP" id="MF_01895">
    <property type="entry name" value="RNase_R"/>
    <property type="match status" value="1"/>
</dbReference>
<dbReference type="AlphaFoldDB" id="A0A0P9CSD5"/>
<evidence type="ECO:0000313" key="12">
    <source>
        <dbReference type="Proteomes" id="UP000050482"/>
    </source>
</evidence>
<evidence type="ECO:0000259" key="10">
    <source>
        <dbReference type="PROSITE" id="PS50126"/>
    </source>
</evidence>
<dbReference type="InterPro" id="IPR011805">
    <property type="entry name" value="RNase_R"/>
</dbReference>
<keyword evidence="3 8" id="KW-0963">Cytoplasm</keyword>
<dbReference type="InterPro" id="IPR003029">
    <property type="entry name" value="S1_domain"/>
</dbReference>